<protein>
    <submittedName>
        <fullName evidence="2">Uncharacterized protein</fullName>
    </submittedName>
</protein>
<evidence type="ECO:0000313" key="2">
    <source>
        <dbReference type="EMBL" id="KAJ4500454.1"/>
    </source>
</evidence>
<sequence>MSLLFHSEGVLKNNTHITPHYSHFSSHLIINMCCNFVACFVLGLATVVYTAPINTLEVPSRSPPRYRYMYPPRGNSLFNSEPGRRYTQHTRGSLTLPRLPELDTLFNEDAEAFQSRRVPSEDSLPDPSNILEEVYMPRTVNHGLQAVTPVPPVEFSSDEEVQFPDPEPIAQPVSIKRGRSRPKKAPIVASHCEIIPKTKGKVTKQEPEKRGPIYVSSETDYAAFLSKIASLVPAPVTGLSIQSFEWHFLSPATGPWLPITTEEGYQSMLGKLRKKHAKDEAYVIIQMKKPVQTIIPATVKSVIDEDKSSDDDFLGPVAKKGKIDDELEGITQHLQSLYPVGKCEHDPTISCFHYRPGNLHFELTRGRLLVWARDIRDNKPGVSWTQIPLSSALFHASQAIKKTSPNTPSTSATALPALPATPIYPGGYPNMPMVPYGPYPMPAPMPPPMGMYPYGGMPAMQAGGTWTSLAHAEQYSPPSVHVRSSPPAAPEGYALADFCAEYGLSDDIKAGLCQLGYEPGERLTDVTAQEWHNAGIKPVQRLQVMRAYNKYKSHGKRVGK</sequence>
<reference evidence="2" key="1">
    <citation type="submission" date="2022-08" db="EMBL/GenBank/DDBJ databases">
        <title>A Global Phylogenomic Analysis of the Shiitake Genus Lentinula.</title>
        <authorList>
            <consortium name="DOE Joint Genome Institute"/>
            <person name="Sierra-Patev S."/>
            <person name="Min B."/>
            <person name="Naranjo-Ortiz M."/>
            <person name="Looney B."/>
            <person name="Konkel Z."/>
            <person name="Slot J.C."/>
            <person name="Sakamoto Y."/>
            <person name="Steenwyk J.L."/>
            <person name="Rokas A."/>
            <person name="Carro J."/>
            <person name="Camarero S."/>
            <person name="Ferreira P."/>
            <person name="Molpeceres G."/>
            <person name="Ruiz-Duenas F.J."/>
            <person name="Serrano A."/>
            <person name="Henrissat B."/>
            <person name="Drula E."/>
            <person name="Hughes K.W."/>
            <person name="Mata J.L."/>
            <person name="Ishikawa N.K."/>
            <person name="Vargas-Isla R."/>
            <person name="Ushijima S."/>
            <person name="Smith C.A."/>
            <person name="Ahrendt S."/>
            <person name="Andreopoulos W."/>
            <person name="He G."/>
            <person name="Labutti K."/>
            <person name="Lipzen A."/>
            <person name="Ng V."/>
            <person name="Riley R."/>
            <person name="Sandor L."/>
            <person name="Barry K."/>
            <person name="Martinez A.T."/>
            <person name="Xiao Y."/>
            <person name="Gibbons J.G."/>
            <person name="Terashima K."/>
            <person name="Grigoriev I.V."/>
            <person name="Hibbett D.S."/>
        </authorList>
    </citation>
    <scope>NUCLEOTIDE SEQUENCE</scope>
    <source>
        <strain evidence="2">RHP3577 ss4</strain>
    </source>
</reference>
<comment type="caution">
    <text evidence="2">The sequence shown here is derived from an EMBL/GenBank/DDBJ whole genome shotgun (WGS) entry which is preliminary data.</text>
</comment>
<organism evidence="2 3">
    <name type="scientific">Lentinula lateritia</name>
    <dbReference type="NCBI Taxonomy" id="40482"/>
    <lineage>
        <taxon>Eukaryota</taxon>
        <taxon>Fungi</taxon>
        <taxon>Dikarya</taxon>
        <taxon>Basidiomycota</taxon>
        <taxon>Agaricomycotina</taxon>
        <taxon>Agaricomycetes</taxon>
        <taxon>Agaricomycetidae</taxon>
        <taxon>Agaricales</taxon>
        <taxon>Marasmiineae</taxon>
        <taxon>Omphalotaceae</taxon>
        <taxon>Lentinula</taxon>
    </lineage>
</organism>
<keyword evidence="3" id="KW-1185">Reference proteome</keyword>
<dbReference type="Proteomes" id="UP001150217">
    <property type="component" value="Unassembled WGS sequence"/>
</dbReference>
<dbReference type="EMBL" id="JANVFT010000005">
    <property type="protein sequence ID" value="KAJ4500454.1"/>
    <property type="molecule type" value="Genomic_DNA"/>
</dbReference>
<gene>
    <name evidence="2" type="ORF">C8R41DRAFT_863058</name>
</gene>
<name>A0ABQ8VVT9_9AGAR</name>
<evidence type="ECO:0000313" key="3">
    <source>
        <dbReference type="Proteomes" id="UP001150217"/>
    </source>
</evidence>
<proteinExistence type="predicted"/>
<accession>A0ABQ8VVT9</accession>
<feature type="region of interest" description="Disordered" evidence="1">
    <location>
        <begin position="156"/>
        <end position="182"/>
    </location>
</feature>
<evidence type="ECO:0000256" key="1">
    <source>
        <dbReference type="SAM" id="MobiDB-lite"/>
    </source>
</evidence>